<dbReference type="EMBL" id="CAAALY010003083">
    <property type="protein sequence ID" value="VEL08076.1"/>
    <property type="molecule type" value="Genomic_DNA"/>
</dbReference>
<name>A0A3S5A665_9PLAT</name>
<sequence>MIRFFTESTIHNLKSWLGQISRSRSILNMKSRCTSLVFYLLTIVLFVAAKEKGSGSLFEEAMLTSAPLPDVKKTTIRSRRSIPRSSFSNREGHLEAL</sequence>
<reference evidence="2" key="1">
    <citation type="submission" date="2018-11" db="EMBL/GenBank/DDBJ databases">
        <authorList>
            <consortium name="Pathogen Informatics"/>
        </authorList>
    </citation>
    <scope>NUCLEOTIDE SEQUENCE</scope>
</reference>
<evidence type="ECO:0000313" key="3">
    <source>
        <dbReference type="Proteomes" id="UP000784294"/>
    </source>
</evidence>
<proteinExistence type="predicted"/>
<gene>
    <name evidence="2" type="ORF">PXEA_LOCUS1516</name>
</gene>
<protein>
    <submittedName>
        <fullName evidence="2">Uncharacterized protein</fullName>
    </submittedName>
</protein>
<dbReference type="AlphaFoldDB" id="A0A3S5A665"/>
<accession>A0A3S5A665</accession>
<feature type="region of interest" description="Disordered" evidence="1">
    <location>
        <begin position="77"/>
        <end position="97"/>
    </location>
</feature>
<evidence type="ECO:0000256" key="1">
    <source>
        <dbReference type="SAM" id="MobiDB-lite"/>
    </source>
</evidence>
<evidence type="ECO:0000313" key="2">
    <source>
        <dbReference type="EMBL" id="VEL08076.1"/>
    </source>
</evidence>
<organism evidence="2 3">
    <name type="scientific">Protopolystoma xenopodis</name>
    <dbReference type="NCBI Taxonomy" id="117903"/>
    <lineage>
        <taxon>Eukaryota</taxon>
        <taxon>Metazoa</taxon>
        <taxon>Spiralia</taxon>
        <taxon>Lophotrochozoa</taxon>
        <taxon>Platyhelminthes</taxon>
        <taxon>Monogenea</taxon>
        <taxon>Polyopisthocotylea</taxon>
        <taxon>Polystomatidea</taxon>
        <taxon>Polystomatidae</taxon>
        <taxon>Protopolystoma</taxon>
    </lineage>
</organism>
<keyword evidence="3" id="KW-1185">Reference proteome</keyword>
<comment type="caution">
    <text evidence="2">The sequence shown here is derived from an EMBL/GenBank/DDBJ whole genome shotgun (WGS) entry which is preliminary data.</text>
</comment>
<dbReference type="Proteomes" id="UP000784294">
    <property type="component" value="Unassembled WGS sequence"/>
</dbReference>